<comment type="caution">
    <text evidence="3">The sequence shown here is derived from an EMBL/GenBank/DDBJ whole genome shotgun (WGS) entry which is preliminary data.</text>
</comment>
<sequence length="102" mass="11748">MDNTLFQELFSRLGRMEEKLDMVVRVEERQQRQERSVEEIKRRLDAHDNDIGHLQSQVANMSTTSTHRWGVFAKVFFGVLAFVGIVGAPVFAELLLLKMGIK</sequence>
<protein>
    <submittedName>
        <fullName evidence="3">Uncharacterized protein</fullName>
    </submittedName>
</protein>
<proteinExistence type="predicted"/>
<organism evidence="3 4">
    <name type="scientific">Parasedimentitalea maritima</name>
    <dbReference type="NCBI Taxonomy" id="2578117"/>
    <lineage>
        <taxon>Bacteria</taxon>
        <taxon>Pseudomonadati</taxon>
        <taxon>Pseudomonadota</taxon>
        <taxon>Alphaproteobacteria</taxon>
        <taxon>Rhodobacterales</taxon>
        <taxon>Paracoccaceae</taxon>
        <taxon>Parasedimentitalea</taxon>
    </lineage>
</organism>
<feature type="transmembrane region" description="Helical" evidence="2">
    <location>
        <begin position="75"/>
        <end position="97"/>
    </location>
</feature>
<dbReference type="RefSeq" id="WP_158981868.1">
    <property type="nucleotide sequence ID" value="NZ_WSFO01000035.1"/>
</dbReference>
<keyword evidence="2" id="KW-1133">Transmembrane helix</keyword>
<gene>
    <name evidence="3" type="ORF">GP644_23465</name>
</gene>
<accession>A0A6A4R9Q8</accession>
<name>A0A6A4R9Q8_9RHOB</name>
<dbReference type="AlphaFoldDB" id="A0A6A4R9Q8"/>
<evidence type="ECO:0000313" key="4">
    <source>
        <dbReference type="Proteomes" id="UP000441586"/>
    </source>
</evidence>
<keyword evidence="2" id="KW-0812">Transmembrane</keyword>
<evidence type="ECO:0000313" key="3">
    <source>
        <dbReference type="EMBL" id="KAE9624471.1"/>
    </source>
</evidence>
<keyword evidence="1" id="KW-0175">Coiled coil</keyword>
<dbReference type="EMBL" id="WSFO01000035">
    <property type="protein sequence ID" value="KAE9624471.1"/>
    <property type="molecule type" value="Genomic_DNA"/>
</dbReference>
<evidence type="ECO:0000256" key="2">
    <source>
        <dbReference type="SAM" id="Phobius"/>
    </source>
</evidence>
<feature type="coiled-coil region" evidence="1">
    <location>
        <begin position="23"/>
        <end position="57"/>
    </location>
</feature>
<keyword evidence="2" id="KW-0472">Membrane</keyword>
<reference evidence="3 4" key="1">
    <citation type="submission" date="2019-12" db="EMBL/GenBank/DDBJ databases">
        <authorList>
            <person name="Zhang Y.-J."/>
        </authorList>
    </citation>
    <scope>NUCLEOTIDE SEQUENCE [LARGE SCALE GENOMIC DNA]</scope>
    <source>
        <strain evidence="3 4">H18S-6</strain>
    </source>
</reference>
<evidence type="ECO:0000256" key="1">
    <source>
        <dbReference type="SAM" id="Coils"/>
    </source>
</evidence>
<dbReference type="Proteomes" id="UP000441586">
    <property type="component" value="Unassembled WGS sequence"/>
</dbReference>